<accession>A0ABU0KTN0</accession>
<dbReference type="EMBL" id="JAUSWA010000004">
    <property type="protein sequence ID" value="MDQ0492796.1"/>
    <property type="molecule type" value="Genomic_DNA"/>
</dbReference>
<name>A0ABU0KTN0_9BACL</name>
<reference evidence="2 3" key="1">
    <citation type="submission" date="2023-07" db="EMBL/GenBank/DDBJ databases">
        <title>Genomic Encyclopedia of Type Strains, Phase IV (KMG-IV): sequencing the most valuable type-strain genomes for metagenomic binning, comparative biology and taxonomic classification.</title>
        <authorList>
            <person name="Goeker M."/>
        </authorList>
    </citation>
    <scope>NUCLEOTIDE SEQUENCE [LARGE SCALE GENOMIC DNA]</scope>
    <source>
        <strain evidence="2 3">DSM 14914</strain>
    </source>
</reference>
<feature type="chain" id="PRO_5047218271" evidence="1">
    <location>
        <begin position="25"/>
        <end position="61"/>
    </location>
</feature>
<dbReference type="RefSeq" id="WP_307498997.1">
    <property type="nucleotide sequence ID" value="NZ_JAUSWA010000004.1"/>
</dbReference>
<evidence type="ECO:0000313" key="3">
    <source>
        <dbReference type="Proteomes" id="UP001242811"/>
    </source>
</evidence>
<keyword evidence="3" id="KW-1185">Reference proteome</keyword>
<evidence type="ECO:0000313" key="2">
    <source>
        <dbReference type="EMBL" id="MDQ0492796.1"/>
    </source>
</evidence>
<keyword evidence="1" id="KW-0732">Signal</keyword>
<sequence length="61" mass="6342">MKKRIFLFSILSLALATTVGAASASPSITSKNTIINQRSGGSATVREAFSVPIGLGMLNFV</sequence>
<proteinExistence type="predicted"/>
<comment type="caution">
    <text evidence="2">The sequence shown here is derived from an EMBL/GenBank/DDBJ whole genome shotgun (WGS) entry which is preliminary data.</text>
</comment>
<gene>
    <name evidence="2" type="ORF">QOZ95_000946</name>
</gene>
<organism evidence="2 3">
    <name type="scientific">Paenibacillus brasilensis</name>
    <dbReference type="NCBI Taxonomy" id="128574"/>
    <lineage>
        <taxon>Bacteria</taxon>
        <taxon>Bacillati</taxon>
        <taxon>Bacillota</taxon>
        <taxon>Bacilli</taxon>
        <taxon>Bacillales</taxon>
        <taxon>Paenibacillaceae</taxon>
        <taxon>Paenibacillus</taxon>
    </lineage>
</organism>
<dbReference type="Proteomes" id="UP001242811">
    <property type="component" value="Unassembled WGS sequence"/>
</dbReference>
<protein>
    <submittedName>
        <fullName evidence="2">3-deoxy-D-manno-octulosonate 8-phosphate phosphatase KdsC-like HAD superfamily phosphatase</fullName>
    </submittedName>
</protein>
<feature type="signal peptide" evidence="1">
    <location>
        <begin position="1"/>
        <end position="24"/>
    </location>
</feature>
<evidence type="ECO:0000256" key="1">
    <source>
        <dbReference type="SAM" id="SignalP"/>
    </source>
</evidence>